<evidence type="ECO:0000313" key="3">
    <source>
        <dbReference type="Proteomes" id="UP000317648"/>
    </source>
</evidence>
<dbReference type="AlphaFoldDB" id="A0A518DNN7"/>
<keyword evidence="3" id="KW-1185">Reference proteome</keyword>
<dbReference type="KEGG" id="lcre:Pla8534_12380"/>
<dbReference type="OrthoDB" id="285961at2"/>
<feature type="signal peptide" evidence="1">
    <location>
        <begin position="1"/>
        <end position="21"/>
    </location>
</feature>
<dbReference type="Proteomes" id="UP000317648">
    <property type="component" value="Chromosome"/>
</dbReference>
<evidence type="ECO:0000256" key="1">
    <source>
        <dbReference type="SAM" id="SignalP"/>
    </source>
</evidence>
<protein>
    <submittedName>
        <fullName evidence="2">Uncharacterized protein</fullName>
    </submittedName>
</protein>
<dbReference type="RefSeq" id="WP_145050281.1">
    <property type="nucleotide sequence ID" value="NZ_CP036433.1"/>
</dbReference>
<organism evidence="2 3">
    <name type="scientific">Lignipirellula cremea</name>
    <dbReference type="NCBI Taxonomy" id="2528010"/>
    <lineage>
        <taxon>Bacteria</taxon>
        <taxon>Pseudomonadati</taxon>
        <taxon>Planctomycetota</taxon>
        <taxon>Planctomycetia</taxon>
        <taxon>Pirellulales</taxon>
        <taxon>Pirellulaceae</taxon>
        <taxon>Lignipirellula</taxon>
    </lineage>
</organism>
<gene>
    <name evidence="2" type="ORF">Pla8534_12380</name>
</gene>
<accession>A0A518DNN7</accession>
<evidence type="ECO:0000313" key="2">
    <source>
        <dbReference type="EMBL" id="QDU93458.1"/>
    </source>
</evidence>
<proteinExistence type="predicted"/>
<sequence precursor="true">MLARCLGILLITLSGANIAQAVVRETFESADPVFRLAHADCQARVLSHLRVFGQAHSGQGAEWIRLQAGHGSYAYLAYEMEPARVISELNASLWVRSDRKGLQLMMRVVLPRTYDQATRAPIARLVRGQIYQQVGNWQRLEIGDPARLVELMAPALRSEFGAQVDVREAFVDMVVLNGYGGFGETQVWLDDLEVTGHVATTAAGLGDAARDLAGNQENAAGSNARRISFDDSPAGDASKIVQFQGSVLLVEGRPWFARAIEYNGEPFTTLKSLGFNTIRLRQPATTPQLEEAKRLDLKLLAPPPTAPQPGQMVTDNAAVRIGPIHDPIIAWDLGENLGPAELEPVRALADNVRRSDPLRRPVWLAPNSQLRQYSRIGEVVCFNRALLGGGFEMTDYGPWVLERTRLSRPGSPFWATIQTQLSPSAVDQNVALSETRDPRIHIEPDQIRLLALNAVASGARGLLFASRSRLDLPDTATQIRAASLRRINLELDLVEPWAAGGKYMGEIETNQPLTRAAVLETERSRLMIVLRQGTGQQFTLDAPDNTSLSLVDPGSPIDAAAFRVSLGGLSPLRSIRRSGGVRVSLDDVGVSTLVLFSQNPLTPSNLTRRIAEKQTETARLHFELATAELKSVEETDRRLNLLAHPLQPAASWLDDARANLRQCEQLIAGRDYRSAQMFAARAQNALARVRRGHWNTAAGSFSSPVASPLCTTFDTLPEHWRLAERMKTAHWSPNILAGGKLETLDHLLRSGWRHFRHADTPLQTSIEVSSELKKGGVAAVRMRVWADKPELAPAVVETPPIWISSAPTPLRGGQLVRIHGWVLLPQEIVASRDGFVVFDSLGGPDLGQRMRSTGQWTEFTFYRRAPRDTELVVTFALAGLGEAWLDEVTIEPIELPAMTPSPLPVENEPGEVTQGFFNSLFR</sequence>
<reference evidence="2 3" key="1">
    <citation type="submission" date="2019-02" db="EMBL/GenBank/DDBJ databases">
        <title>Deep-cultivation of Planctomycetes and their phenomic and genomic characterization uncovers novel biology.</title>
        <authorList>
            <person name="Wiegand S."/>
            <person name="Jogler M."/>
            <person name="Boedeker C."/>
            <person name="Pinto D."/>
            <person name="Vollmers J."/>
            <person name="Rivas-Marin E."/>
            <person name="Kohn T."/>
            <person name="Peeters S.H."/>
            <person name="Heuer A."/>
            <person name="Rast P."/>
            <person name="Oberbeckmann S."/>
            <person name="Bunk B."/>
            <person name="Jeske O."/>
            <person name="Meyerdierks A."/>
            <person name="Storesund J.E."/>
            <person name="Kallscheuer N."/>
            <person name="Luecker S."/>
            <person name="Lage O.M."/>
            <person name="Pohl T."/>
            <person name="Merkel B.J."/>
            <person name="Hornburger P."/>
            <person name="Mueller R.-W."/>
            <person name="Bruemmer F."/>
            <person name="Labrenz M."/>
            <person name="Spormann A.M."/>
            <person name="Op den Camp H."/>
            <person name="Overmann J."/>
            <person name="Amann R."/>
            <person name="Jetten M.S.M."/>
            <person name="Mascher T."/>
            <person name="Medema M.H."/>
            <person name="Devos D.P."/>
            <person name="Kaster A.-K."/>
            <person name="Ovreas L."/>
            <person name="Rohde M."/>
            <person name="Galperin M.Y."/>
            <person name="Jogler C."/>
        </authorList>
    </citation>
    <scope>NUCLEOTIDE SEQUENCE [LARGE SCALE GENOMIC DNA]</scope>
    <source>
        <strain evidence="2 3">Pla85_3_4</strain>
    </source>
</reference>
<dbReference type="EMBL" id="CP036433">
    <property type="protein sequence ID" value="QDU93458.1"/>
    <property type="molecule type" value="Genomic_DNA"/>
</dbReference>
<keyword evidence="1" id="KW-0732">Signal</keyword>
<feature type="chain" id="PRO_5021869093" evidence="1">
    <location>
        <begin position="22"/>
        <end position="922"/>
    </location>
</feature>
<name>A0A518DNN7_9BACT</name>